<dbReference type="Proteomes" id="UP000702544">
    <property type="component" value="Unassembled WGS sequence"/>
</dbReference>
<sequence>MAAEASGARVIALRCSACHGALPAASNDVAFRCPQCGRAWEIIGGVLRERPSAFVAPPPSPRHPILYLPYWSFPVSAKATPSGFQEESHLKARDRAAKFERAFVSAFSIYRPTYVGEWGLVYTRLPPKWQTRTGHGPRAPGATISGFDARKLAALYILGEIDRAADIGSLEIELDVGEPELWAIPCYDLGEGIRCPWSRAELPVGALDDVAEIRRVTQRLEA</sequence>
<evidence type="ECO:0000313" key="1">
    <source>
        <dbReference type="EMBL" id="NIR75083.1"/>
    </source>
</evidence>
<reference evidence="1 2" key="1">
    <citation type="submission" date="2020-01" db="EMBL/GenBank/DDBJ databases">
        <title>Genomes assembled from Gulf of Kutch pelagic sediment metagenomes.</title>
        <authorList>
            <person name="Chandrashekar M."/>
            <person name="Mahajan M.S."/>
            <person name="Dave K.J."/>
            <person name="Vatsa P."/>
            <person name="Nathani N.M."/>
        </authorList>
    </citation>
    <scope>NUCLEOTIDE SEQUENCE [LARGE SCALE GENOMIC DNA]</scope>
    <source>
        <strain evidence="1">KS3-K002</strain>
    </source>
</reference>
<dbReference type="AlphaFoldDB" id="A0AAE4Z7K0"/>
<evidence type="ECO:0000313" key="2">
    <source>
        <dbReference type="Proteomes" id="UP000702544"/>
    </source>
</evidence>
<accession>A0AAE4Z7K0</accession>
<organism evidence="1 2">
    <name type="scientific">Candidatus Kutchimonas denitrificans</name>
    <dbReference type="NCBI Taxonomy" id="3056748"/>
    <lineage>
        <taxon>Bacteria</taxon>
        <taxon>Pseudomonadati</taxon>
        <taxon>Gemmatimonadota</taxon>
        <taxon>Gemmatimonadia</taxon>
        <taxon>Candidatus Palauibacterales</taxon>
        <taxon>Candidatus Palauibacteraceae</taxon>
        <taxon>Candidatus Kutchimonas</taxon>
    </lineage>
</organism>
<dbReference type="EMBL" id="JAACAK010000063">
    <property type="protein sequence ID" value="NIR75083.1"/>
    <property type="molecule type" value="Genomic_DNA"/>
</dbReference>
<gene>
    <name evidence="1" type="ORF">GWO12_08230</name>
</gene>
<comment type="caution">
    <text evidence="1">The sequence shown here is derived from an EMBL/GenBank/DDBJ whole genome shotgun (WGS) entry which is preliminary data.</text>
</comment>
<name>A0AAE4Z7K0_9BACT</name>
<protein>
    <submittedName>
        <fullName evidence="1">Uncharacterized protein</fullName>
    </submittedName>
</protein>
<proteinExistence type="predicted"/>